<name>A0A2T5IH40_9PROT</name>
<dbReference type="EMBL" id="QAOK01000002">
    <property type="protein sequence ID" value="PTQ83146.1"/>
    <property type="molecule type" value="Genomic_DNA"/>
</dbReference>
<sequence length="110" mass="12067">MARPKKQQTESRSERLNLRLLPDERATIEARAAASGLTPTDYARRRVLGGKLAVAPRRADPALVLAVNRAGVNLNQIARALNSGLGHSPHELSETLARLNQLLDRLQDVE</sequence>
<proteinExistence type="predicted"/>
<dbReference type="Proteomes" id="UP000244152">
    <property type="component" value="Unassembled WGS sequence"/>
</dbReference>
<dbReference type="Pfam" id="PF21983">
    <property type="entry name" value="NikA-like"/>
    <property type="match status" value="1"/>
</dbReference>
<organism evidence="1 2">
    <name type="scientific">Nitrosospira multiformis</name>
    <dbReference type="NCBI Taxonomy" id="1231"/>
    <lineage>
        <taxon>Bacteria</taxon>
        <taxon>Pseudomonadati</taxon>
        <taxon>Pseudomonadota</taxon>
        <taxon>Betaproteobacteria</taxon>
        <taxon>Nitrosomonadales</taxon>
        <taxon>Nitrosomonadaceae</taxon>
        <taxon>Nitrosospira</taxon>
    </lineage>
</organism>
<evidence type="ECO:0000313" key="1">
    <source>
        <dbReference type="EMBL" id="PTQ83146.1"/>
    </source>
</evidence>
<reference evidence="1 2" key="1">
    <citation type="submission" date="2018-04" db="EMBL/GenBank/DDBJ databases">
        <title>Active sludge and wastewater microbial communities from Klosterneuburg, Austria.</title>
        <authorList>
            <person name="Wagner M."/>
        </authorList>
    </citation>
    <scope>NUCLEOTIDE SEQUENCE [LARGE SCALE GENOMIC DNA]</scope>
    <source>
        <strain evidence="1 2">Nl12</strain>
    </source>
</reference>
<evidence type="ECO:0000313" key="2">
    <source>
        <dbReference type="Proteomes" id="UP000244152"/>
    </source>
</evidence>
<protein>
    <submittedName>
        <fullName evidence="1">Mobilization protein MobC</fullName>
    </submittedName>
</protein>
<accession>A0A2T5IH40</accession>
<dbReference type="InterPro" id="IPR053842">
    <property type="entry name" value="NikA-like"/>
</dbReference>
<dbReference type="AlphaFoldDB" id="A0A2T5IH40"/>
<dbReference type="RefSeq" id="WP_107761199.1">
    <property type="nucleotide sequence ID" value="NZ_QAOK01000002.1"/>
</dbReference>
<comment type="caution">
    <text evidence="1">The sequence shown here is derived from an EMBL/GenBank/DDBJ whole genome shotgun (WGS) entry which is preliminary data.</text>
</comment>
<gene>
    <name evidence="1" type="ORF">C8R21_102149</name>
</gene>